<evidence type="ECO:0000256" key="2">
    <source>
        <dbReference type="ARBA" id="ARBA00023172"/>
    </source>
</evidence>
<dbReference type="Gene3D" id="1.10.443.10">
    <property type="entry name" value="Intergrase catalytic core"/>
    <property type="match status" value="1"/>
</dbReference>
<evidence type="ECO:0000313" key="5">
    <source>
        <dbReference type="EMBL" id="VAW56324.1"/>
    </source>
</evidence>
<dbReference type="InterPro" id="IPR050090">
    <property type="entry name" value="Tyrosine_recombinase_XerCD"/>
</dbReference>
<reference evidence="5" key="1">
    <citation type="submission" date="2018-06" db="EMBL/GenBank/DDBJ databases">
        <authorList>
            <person name="Zhirakovskaya E."/>
        </authorList>
    </citation>
    <scope>NUCLEOTIDE SEQUENCE</scope>
</reference>
<dbReference type="InterPro" id="IPR011010">
    <property type="entry name" value="DNA_brk_join_enz"/>
</dbReference>
<dbReference type="PANTHER" id="PTHR30349:SF41">
    <property type="entry name" value="INTEGRASE_RECOMBINASE PROTEIN MJ0367-RELATED"/>
    <property type="match status" value="1"/>
</dbReference>
<dbReference type="EMBL" id="UOFF01000212">
    <property type="protein sequence ID" value="VAW56324.1"/>
    <property type="molecule type" value="Genomic_DNA"/>
</dbReference>
<keyword evidence="1" id="KW-0238">DNA-binding</keyword>
<feature type="domain" description="Core-binding (CB)" evidence="4">
    <location>
        <begin position="1"/>
        <end position="85"/>
    </location>
</feature>
<dbReference type="AlphaFoldDB" id="A0A3B0XJW0"/>
<dbReference type="InterPro" id="IPR044068">
    <property type="entry name" value="CB"/>
</dbReference>
<dbReference type="InterPro" id="IPR002104">
    <property type="entry name" value="Integrase_catalytic"/>
</dbReference>
<accession>A0A3B0XJW0</accession>
<dbReference type="Pfam" id="PF00589">
    <property type="entry name" value="Phage_integrase"/>
    <property type="match status" value="1"/>
</dbReference>
<keyword evidence="2" id="KW-0233">DNA recombination</keyword>
<proteinExistence type="predicted"/>
<evidence type="ECO:0000256" key="1">
    <source>
        <dbReference type="ARBA" id="ARBA00023125"/>
    </source>
</evidence>
<dbReference type="PROSITE" id="PS51900">
    <property type="entry name" value="CB"/>
    <property type="match status" value="1"/>
</dbReference>
<organism evidence="5">
    <name type="scientific">hydrothermal vent metagenome</name>
    <dbReference type="NCBI Taxonomy" id="652676"/>
    <lineage>
        <taxon>unclassified sequences</taxon>
        <taxon>metagenomes</taxon>
        <taxon>ecological metagenomes</taxon>
    </lineage>
</organism>
<feature type="domain" description="Tyr recombinase" evidence="3">
    <location>
        <begin position="110"/>
        <end position="293"/>
    </location>
</feature>
<dbReference type="PANTHER" id="PTHR30349">
    <property type="entry name" value="PHAGE INTEGRASE-RELATED"/>
    <property type="match status" value="1"/>
</dbReference>
<dbReference type="GO" id="GO:0006310">
    <property type="term" value="P:DNA recombination"/>
    <property type="evidence" value="ECO:0007669"/>
    <property type="project" value="UniProtKB-KW"/>
</dbReference>
<evidence type="ECO:0000259" key="3">
    <source>
        <dbReference type="PROSITE" id="PS51898"/>
    </source>
</evidence>
<name>A0A3B0XJW0_9ZZZZ</name>
<dbReference type="SUPFAM" id="SSF56349">
    <property type="entry name" value="DNA breaking-rejoining enzymes"/>
    <property type="match status" value="1"/>
</dbReference>
<dbReference type="GO" id="GO:0015074">
    <property type="term" value="P:DNA integration"/>
    <property type="evidence" value="ECO:0007669"/>
    <property type="project" value="InterPro"/>
</dbReference>
<protein>
    <submittedName>
        <fullName evidence="5">Uncharacterized protein</fullName>
    </submittedName>
</protein>
<dbReference type="GO" id="GO:0003677">
    <property type="term" value="F:DNA binding"/>
    <property type="evidence" value="ECO:0007669"/>
    <property type="project" value="UniProtKB-KW"/>
</dbReference>
<dbReference type="InterPro" id="IPR013762">
    <property type="entry name" value="Integrase-like_cat_sf"/>
</dbReference>
<evidence type="ECO:0000259" key="4">
    <source>
        <dbReference type="PROSITE" id="PS51900"/>
    </source>
</evidence>
<dbReference type="PROSITE" id="PS51898">
    <property type="entry name" value="TYR_RECOMBINASE"/>
    <property type="match status" value="1"/>
</dbReference>
<sequence length="294" mass="33344">MTHTNPAEIYLLSLESSQSRISMRSYLKRSIQIISDKDAIEDFNWSSLSYEMAYKLKDRLIEENKSPATINAYLSCFKGVAKEAWRQKIIDIETYQHIKDVKRAKGSREPKGRALSLLELNTILDHCLSQEGLISMRDAALIALVYGAGLRRSEAANLSLNAYHRKNGEITILGKGNKERINGLNDRVMDIVDCWLEERGQTPGPMFVRIYKGGKITLQAITGQTVYDIITKRYKEAGLKRLTPHDLRKSFATHLLNNGEDIFTVQELMGHASLDTTKIYDHRGKNKQKKAAKA</sequence>
<gene>
    <name evidence="5" type="ORF">MNBD_GAMMA07-559</name>
</gene>
<feature type="non-terminal residue" evidence="5">
    <location>
        <position position="294"/>
    </location>
</feature>